<dbReference type="InterPro" id="IPR005225">
    <property type="entry name" value="Small_GTP-bd"/>
</dbReference>
<evidence type="ECO:0000313" key="3">
    <source>
        <dbReference type="Proteomes" id="UP001457282"/>
    </source>
</evidence>
<sequence>MCNGGVLKALGPDGFSEIFYQTYWEIINSELGEEYLFKVVLIIDSAVGKSHLLSQLATNKFNQNSKAIFGVKFQTQVVEINGKEIKAQIWDTAGQQNSLSLPSACKAFELTKTPTKFIATFDIEGHDP</sequence>
<reference evidence="2 3" key="1">
    <citation type="journal article" date="2023" name="G3 (Bethesda)">
        <title>A chromosome-length genome assembly and annotation of blackberry (Rubus argutus, cv. 'Hillquist').</title>
        <authorList>
            <person name="Bruna T."/>
            <person name="Aryal R."/>
            <person name="Dudchenko O."/>
            <person name="Sargent D.J."/>
            <person name="Mead D."/>
            <person name="Buti M."/>
            <person name="Cavallini A."/>
            <person name="Hytonen T."/>
            <person name="Andres J."/>
            <person name="Pham M."/>
            <person name="Weisz D."/>
            <person name="Mascagni F."/>
            <person name="Usai G."/>
            <person name="Natali L."/>
            <person name="Bassil N."/>
            <person name="Fernandez G.E."/>
            <person name="Lomsadze A."/>
            <person name="Armour M."/>
            <person name="Olukolu B."/>
            <person name="Poorten T."/>
            <person name="Britton C."/>
            <person name="Davik J."/>
            <person name="Ashrafi H."/>
            <person name="Aiden E.L."/>
            <person name="Borodovsky M."/>
            <person name="Worthington M."/>
        </authorList>
    </citation>
    <scope>NUCLEOTIDE SEQUENCE [LARGE SCALE GENOMIC DNA]</scope>
    <source>
        <strain evidence="2">PI 553951</strain>
    </source>
</reference>
<dbReference type="InterPro" id="IPR027417">
    <property type="entry name" value="P-loop_NTPase"/>
</dbReference>
<dbReference type="Pfam" id="PF00071">
    <property type="entry name" value="Ras"/>
    <property type="match status" value="1"/>
</dbReference>
<comment type="similarity">
    <text evidence="1">Belongs to the small GTPase superfamily. Rab family.</text>
</comment>
<accession>A0AAW1XNM7</accession>
<name>A0AAW1XNM7_RUBAR</name>
<organism evidence="2 3">
    <name type="scientific">Rubus argutus</name>
    <name type="common">Southern blackberry</name>
    <dbReference type="NCBI Taxonomy" id="59490"/>
    <lineage>
        <taxon>Eukaryota</taxon>
        <taxon>Viridiplantae</taxon>
        <taxon>Streptophyta</taxon>
        <taxon>Embryophyta</taxon>
        <taxon>Tracheophyta</taxon>
        <taxon>Spermatophyta</taxon>
        <taxon>Magnoliopsida</taxon>
        <taxon>eudicotyledons</taxon>
        <taxon>Gunneridae</taxon>
        <taxon>Pentapetalae</taxon>
        <taxon>rosids</taxon>
        <taxon>fabids</taxon>
        <taxon>Rosales</taxon>
        <taxon>Rosaceae</taxon>
        <taxon>Rosoideae</taxon>
        <taxon>Rosoideae incertae sedis</taxon>
        <taxon>Rubus</taxon>
    </lineage>
</organism>
<dbReference type="GO" id="GO:0005525">
    <property type="term" value="F:GTP binding"/>
    <property type="evidence" value="ECO:0007669"/>
    <property type="project" value="InterPro"/>
</dbReference>
<dbReference type="AlphaFoldDB" id="A0AAW1XNM7"/>
<dbReference type="PRINTS" id="PR00449">
    <property type="entry name" value="RASTRNSFRMNG"/>
</dbReference>
<dbReference type="Proteomes" id="UP001457282">
    <property type="component" value="Unassembled WGS sequence"/>
</dbReference>
<dbReference type="GO" id="GO:0003924">
    <property type="term" value="F:GTPase activity"/>
    <property type="evidence" value="ECO:0007669"/>
    <property type="project" value="InterPro"/>
</dbReference>
<proteinExistence type="inferred from homology"/>
<protein>
    <submittedName>
        <fullName evidence="2">Uncharacterized protein</fullName>
    </submittedName>
</protein>
<dbReference type="SMART" id="SM00175">
    <property type="entry name" value="RAB"/>
    <property type="match status" value="1"/>
</dbReference>
<gene>
    <name evidence="2" type="ORF">M0R45_015080</name>
</gene>
<dbReference type="Gene3D" id="3.40.50.300">
    <property type="entry name" value="P-loop containing nucleotide triphosphate hydrolases"/>
    <property type="match status" value="1"/>
</dbReference>
<comment type="caution">
    <text evidence="2">The sequence shown here is derived from an EMBL/GenBank/DDBJ whole genome shotgun (WGS) entry which is preliminary data.</text>
</comment>
<dbReference type="SUPFAM" id="SSF52540">
    <property type="entry name" value="P-loop containing nucleoside triphosphate hydrolases"/>
    <property type="match status" value="1"/>
</dbReference>
<dbReference type="PANTHER" id="PTHR47979">
    <property type="entry name" value="DRAB11-RELATED"/>
    <property type="match status" value="1"/>
</dbReference>
<evidence type="ECO:0000313" key="2">
    <source>
        <dbReference type="EMBL" id="KAK9938333.1"/>
    </source>
</evidence>
<dbReference type="InterPro" id="IPR001806">
    <property type="entry name" value="Small_GTPase"/>
</dbReference>
<dbReference type="InterPro" id="IPR050209">
    <property type="entry name" value="Rab_GTPases_membrane_traffic"/>
</dbReference>
<keyword evidence="3" id="KW-1185">Reference proteome</keyword>
<dbReference type="PROSITE" id="PS51419">
    <property type="entry name" value="RAB"/>
    <property type="match status" value="1"/>
</dbReference>
<dbReference type="NCBIfam" id="TIGR00231">
    <property type="entry name" value="small_GTP"/>
    <property type="match status" value="1"/>
</dbReference>
<evidence type="ECO:0000256" key="1">
    <source>
        <dbReference type="ARBA" id="ARBA00006270"/>
    </source>
</evidence>
<dbReference type="EMBL" id="JBEDUW010000003">
    <property type="protein sequence ID" value="KAK9938333.1"/>
    <property type="molecule type" value="Genomic_DNA"/>
</dbReference>